<accession>A0ABZ0ITW5</accession>
<evidence type="ECO:0000313" key="1">
    <source>
        <dbReference type="EMBL" id="WOK07405.1"/>
    </source>
</evidence>
<protein>
    <submittedName>
        <fullName evidence="1">Uncharacterized protein</fullName>
    </submittedName>
</protein>
<reference evidence="1 2" key="1">
    <citation type="journal article" date="2023" name="Microbiol. Resour. Announc.">
        <title>Complete Genome Sequence of Imperialibacter roseus strain P4T.</title>
        <authorList>
            <person name="Tizabi D.R."/>
            <person name="Bachvaroff T."/>
            <person name="Hill R.T."/>
        </authorList>
    </citation>
    <scope>NUCLEOTIDE SEQUENCE [LARGE SCALE GENOMIC DNA]</scope>
    <source>
        <strain evidence="1 2">P4T</strain>
    </source>
</reference>
<dbReference type="Proteomes" id="UP001302349">
    <property type="component" value="Chromosome"/>
</dbReference>
<dbReference type="RefSeq" id="WP_317490083.1">
    <property type="nucleotide sequence ID" value="NZ_CP136051.1"/>
</dbReference>
<name>A0ABZ0ITW5_9BACT</name>
<organism evidence="1 2">
    <name type="scientific">Imperialibacter roseus</name>
    <dbReference type="NCBI Taxonomy" id="1324217"/>
    <lineage>
        <taxon>Bacteria</taxon>
        <taxon>Pseudomonadati</taxon>
        <taxon>Bacteroidota</taxon>
        <taxon>Cytophagia</taxon>
        <taxon>Cytophagales</taxon>
        <taxon>Flammeovirgaceae</taxon>
        <taxon>Imperialibacter</taxon>
    </lineage>
</organism>
<evidence type="ECO:0000313" key="2">
    <source>
        <dbReference type="Proteomes" id="UP001302349"/>
    </source>
</evidence>
<sequence>MGLSIHYSGRIGNRASLPDLIEEVKDIANIHQWKLSVFKEEFPVHADEGQLVDGELYGVAFSPPNCEPVWISFLSNGRMSTPVALKFFGEQRDEDEGEKKYLYQLSTKTQFAGIHIHKVIIHLLKYLKEKYLEDFVLLDEGQYWETNDKSVLEANFSRYTLLLDIVEDGLKNLPMKPGESMEAYFERMAKSLKRKGGQK</sequence>
<gene>
    <name evidence="1" type="ORF">RT717_02060</name>
</gene>
<keyword evidence="2" id="KW-1185">Reference proteome</keyword>
<proteinExistence type="predicted"/>
<dbReference type="EMBL" id="CP136051">
    <property type="protein sequence ID" value="WOK07405.1"/>
    <property type="molecule type" value="Genomic_DNA"/>
</dbReference>